<evidence type="ECO:0000313" key="3">
    <source>
        <dbReference type="Proteomes" id="UP001153620"/>
    </source>
</evidence>
<dbReference type="InterPro" id="IPR036047">
    <property type="entry name" value="F-box-like_dom_sf"/>
</dbReference>
<sequence length="431" mass="50415">MSHENLSIFPQEILIHIFSYLPSSDLISLSETCASFHCAINSCNALMRKFKIFIFDHKKSFEWTPTRKYIKISIDSQSFEDYLKIFEYVGSDLEVLEIRYSSFDLKVLREILLMCENVKEIYIQAISLTVYLSDPIEPMPSLTLKKFFFLNLEPESIDVLKIFHNSSIADVEMIGNFKRPQILKTFLSSQTDLKKFHLHNKLDVLLLFDDNSLSNPSFKLQSLKLDNFDLYTQLPFFSNFIRSQSESLEIFETNQWKVFNLLGNLKNLKTVTIPSMRFTNPEPFRTVENLTINVDVSEGWARQFPNVKNLKLHQMSDYEYNTTAEAQTFSSLEDLEIQYNTVVDLNIPTVKRLKLCYLSKLEAGRPFDYENCKKLEELTIIRCSDAEWLAEYLERVETKLRLLVIQSTKLSECCLGVIEKNRQKIENLEIF</sequence>
<dbReference type="SMART" id="SM00256">
    <property type="entry name" value="FBOX"/>
    <property type="match status" value="1"/>
</dbReference>
<organism evidence="2 3">
    <name type="scientific">Chironomus riparius</name>
    <dbReference type="NCBI Taxonomy" id="315576"/>
    <lineage>
        <taxon>Eukaryota</taxon>
        <taxon>Metazoa</taxon>
        <taxon>Ecdysozoa</taxon>
        <taxon>Arthropoda</taxon>
        <taxon>Hexapoda</taxon>
        <taxon>Insecta</taxon>
        <taxon>Pterygota</taxon>
        <taxon>Neoptera</taxon>
        <taxon>Endopterygota</taxon>
        <taxon>Diptera</taxon>
        <taxon>Nematocera</taxon>
        <taxon>Chironomoidea</taxon>
        <taxon>Chironomidae</taxon>
        <taxon>Chironominae</taxon>
        <taxon>Chironomus</taxon>
    </lineage>
</organism>
<dbReference type="OrthoDB" id="435188at2759"/>
<accession>A0A9N9SBX7</accession>
<dbReference type="PROSITE" id="PS50181">
    <property type="entry name" value="FBOX"/>
    <property type="match status" value="1"/>
</dbReference>
<reference evidence="2" key="2">
    <citation type="submission" date="2022-10" db="EMBL/GenBank/DDBJ databases">
        <authorList>
            <consortium name="ENA_rothamsted_submissions"/>
            <consortium name="culmorum"/>
            <person name="King R."/>
        </authorList>
    </citation>
    <scope>NUCLEOTIDE SEQUENCE</scope>
</reference>
<proteinExistence type="predicted"/>
<feature type="domain" description="F-box" evidence="1">
    <location>
        <begin position="3"/>
        <end position="50"/>
    </location>
</feature>
<dbReference type="EMBL" id="OU895880">
    <property type="protein sequence ID" value="CAG9812072.1"/>
    <property type="molecule type" value="Genomic_DNA"/>
</dbReference>
<dbReference type="SUPFAM" id="SSF81383">
    <property type="entry name" value="F-box domain"/>
    <property type="match status" value="1"/>
</dbReference>
<dbReference type="CDD" id="cd09917">
    <property type="entry name" value="F-box_SF"/>
    <property type="match status" value="1"/>
</dbReference>
<dbReference type="Gene3D" id="3.80.10.10">
    <property type="entry name" value="Ribonuclease Inhibitor"/>
    <property type="match status" value="2"/>
</dbReference>
<dbReference type="AlphaFoldDB" id="A0A9N9SBX7"/>
<dbReference type="Pfam" id="PF12937">
    <property type="entry name" value="F-box-like"/>
    <property type="match status" value="1"/>
</dbReference>
<evidence type="ECO:0000259" key="1">
    <source>
        <dbReference type="PROSITE" id="PS50181"/>
    </source>
</evidence>
<dbReference type="InterPro" id="IPR001810">
    <property type="entry name" value="F-box_dom"/>
</dbReference>
<gene>
    <name evidence="2" type="ORF">CHIRRI_LOCUS14877</name>
</gene>
<dbReference type="SUPFAM" id="SSF52058">
    <property type="entry name" value="L domain-like"/>
    <property type="match status" value="1"/>
</dbReference>
<evidence type="ECO:0000313" key="2">
    <source>
        <dbReference type="EMBL" id="CAG9812072.1"/>
    </source>
</evidence>
<keyword evidence="3" id="KW-1185">Reference proteome</keyword>
<protein>
    <recommendedName>
        <fullName evidence="1">F-box domain-containing protein</fullName>
    </recommendedName>
</protein>
<reference evidence="2" key="1">
    <citation type="submission" date="2022-01" db="EMBL/GenBank/DDBJ databases">
        <authorList>
            <person name="King R."/>
        </authorList>
    </citation>
    <scope>NUCLEOTIDE SEQUENCE</scope>
</reference>
<name>A0A9N9SBX7_9DIPT</name>
<dbReference type="InterPro" id="IPR032675">
    <property type="entry name" value="LRR_dom_sf"/>
</dbReference>
<dbReference type="Proteomes" id="UP001153620">
    <property type="component" value="Chromosome 4"/>
</dbReference>